<proteinExistence type="predicted"/>
<dbReference type="EMBL" id="HBGV01020098">
    <property type="protein sequence ID" value="CAD9520281.1"/>
    <property type="molecule type" value="Transcribed_RNA"/>
</dbReference>
<feature type="compositionally biased region" description="Polar residues" evidence="1">
    <location>
        <begin position="196"/>
        <end position="210"/>
    </location>
</feature>
<feature type="signal peptide" evidence="2">
    <location>
        <begin position="1"/>
        <end position="22"/>
    </location>
</feature>
<reference evidence="3" key="1">
    <citation type="submission" date="2021-01" db="EMBL/GenBank/DDBJ databases">
        <authorList>
            <person name="Corre E."/>
            <person name="Pelletier E."/>
            <person name="Niang G."/>
            <person name="Scheremetjew M."/>
            <person name="Finn R."/>
            <person name="Kale V."/>
            <person name="Holt S."/>
            <person name="Cochrane G."/>
            <person name="Meng A."/>
            <person name="Brown T."/>
            <person name="Cohen L."/>
        </authorList>
    </citation>
    <scope>NUCLEOTIDE SEQUENCE</scope>
    <source>
        <strain evidence="3">CCMP826</strain>
    </source>
</reference>
<keyword evidence="2" id="KW-0732">Signal</keyword>
<protein>
    <submittedName>
        <fullName evidence="3">Uncharacterized protein</fullName>
    </submittedName>
</protein>
<name>A0A7S2N5A2_9STRA</name>
<sequence>MKLNFSLWSLSFFLKKGWLIWACGRLPCREKWYNDCIMINFISKGKMVPFSVVTCCFDCQGFVALTTKSAQIIFMKNICMPHTLFPIAALYAGGMRSAFGPSFQFDIDCGSSTFSAKALSKLNTGTAMTAKGETGSYSIFKSTEQPFSSSAIENIIRHLFATLRKPCSEKKAKSPLDTSVFSHTQHTLRGRMGGNPNISSTSSPIDNGLSTGLPRPDDGLTDCEDATIVGQFVGVAKKVCICSRDTPGTFVFVTSCSAVADAMRKRNMKW</sequence>
<feature type="region of interest" description="Disordered" evidence="1">
    <location>
        <begin position="187"/>
        <end position="216"/>
    </location>
</feature>
<dbReference type="AlphaFoldDB" id="A0A7S2N5A2"/>
<feature type="chain" id="PRO_5030928674" evidence="2">
    <location>
        <begin position="23"/>
        <end position="270"/>
    </location>
</feature>
<organism evidence="3">
    <name type="scientific">Helicotheca tamesis</name>
    <dbReference type="NCBI Taxonomy" id="374047"/>
    <lineage>
        <taxon>Eukaryota</taxon>
        <taxon>Sar</taxon>
        <taxon>Stramenopiles</taxon>
        <taxon>Ochrophyta</taxon>
        <taxon>Bacillariophyta</taxon>
        <taxon>Mediophyceae</taxon>
        <taxon>Lithodesmiophycidae</taxon>
        <taxon>Lithodesmiales</taxon>
        <taxon>Lithodesmiaceae</taxon>
        <taxon>Helicotheca</taxon>
    </lineage>
</organism>
<evidence type="ECO:0000313" key="3">
    <source>
        <dbReference type="EMBL" id="CAD9520281.1"/>
    </source>
</evidence>
<gene>
    <name evidence="3" type="ORF">HTAM1171_LOCUS12545</name>
</gene>
<evidence type="ECO:0000256" key="2">
    <source>
        <dbReference type="SAM" id="SignalP"/>
    </source>
</evidence>
<evidence type="ECO:0000256" key="1">
    <source>
        <dbReference type="SAM" id="MobiDB-lite"/>
    </source>
</evidence>
<accession>A0A7S2N5A2</accession>